<accession>T1JNA7</accession>
<dbReference type="AlphaFoldDB" id="T1JNA7"/>
<evidence type="ECO:0000313" key="2">
    <source>
        <dbReference type="Proteomes" id="UP000014500"/>
    </source>
</evidence>
<sequence length="96" mass="11054">MYTNVYYHHWFNIVHWNHWFLEDQLCQLIFNGVSKLLDICKRSVHNSYILRQKSAFPIAAQDSTMEITGTSIMLNSFPASGIEEPSRSAPLLIAVP</sequence>
<dbReference type="HOGENOM" id="CLU_2362390_0_0_1"/>
<protein>
    <submittedName>
        <fullName evidence="1">Uncharacterized protein</fullName>
    </submittedName>
</protein>
<evidence type="ECO:0000313" key="1">
    <source>
        <dbReference type="EnsemblMetazoa" id="SMAR015336-PA"/>
    </source>
</evidence>
<name>T1JNA7_STRMM</name>
<keyword evidence="2" id="KW-1185">Reference proteome</keyword>
<dbReference type="EnsemblMetazoa" id="SMAR015336-RA">
    <property type="protein sequence ID" value="SMAR015336-PA"/>
    <property type="gene ID" value="SMAR015336"/>
</dbReference>
<dbReference type="EMBL" id="JH431954">
    <property type="status" value="NOT_ANNOTATED_CDS"/>
    <property type="molecule type" value="Genomic_DNA"/>
</dbReference>
<proteinExistence type="predicted"/>
<dbReference type="Proteomes" id="UP000014500">
    <property type="component" value="Unassembled WGS sequence"/>
</dbReference>
<organism evidence="1 2">
    <name type="scientific">Strigamia maritima</name>
    <name type="common">European centipede</name>
    <name type="synonym">Geophilus maritimus</name>
    <dbReference type="NCBI Taxonomy" id="126957"/>
    <lineage>
        <taxon>Eukaryota</taxon>
        <taxon>Metazoa</taxon>
        <taxon>Ecdysozoa</taxon>
        <taxon>Arthropoda</taxon>
        <taxon>Myriapoda</taxon>
        <taxon>Chilopoda</taxon>
        <taxon>Pleurostigmophora</taxon>
        <taxon>Geophilomorpha</taxon>
        <taxon>Linotaeniidae</taxon>
        <taxon>Strigamia</taxon>
    </lineage>
</organism>
<reference evidence="2" key="1">
    <citation type="submission" date="2011-05" db="EMBL/GenBank/DDBJ databases">
        <authorList>
            <person name="Richards S.R."/>
            <person name="Qu J."/>
            <person name="Jiang H."/>
            <person name="Jhangiani S.N."/>
            <person name="Agravi P."/>
            <person name="Goodspeed R."/>
            <person name="Gross S."/>
            <person name="Mandapat C."/>
            <person name="Jackson L."/>
            <person name="Mathew T."/>
            <person name="Pu L."/>
            <person name="Thornton R."/>
            <person name="Saada N."/>
            <person name="Wilczek-Boney K.B."/>
            <person name="Lee S."/>
            <person name="Kovar C."/>
            <person name="Wu Y."/>
            <person name="Scherer S.E."/>
            <person name="Worley K.C."/>
            <person name="Muzny D.M."/>
            <person name="Gibbs R."/>
        </authorList>
    </citation>
    <scope>NUCLEOTIDE SEQUENCE</scope>
    <source>
        <strain evidence="2">Brora</strain>
    </source>
</reference>
<reference evidence="1" key="2">
    <citation type="submission" date="2015-02" db="UniProtKB">
        <authorList>
            <consortium name="EnsemblMetazoa"/>
        </authorList>
    </citation>
    <scope>IDENTIFICATION</scope>
</reference>